<gene>
    <name evidence="7" type="ORF">mMyoMyo1_006094</name>
</gene>
<feature type="compositionally biased region" description="Low complexity" evidence="5">
    <location>
        <begin position="8"/>
        <end position="17"/>
    </location>
</feature>
<feature type="region of interest" description="Disordered" evidence="5">
    <location>
        <begin position="151"/>
        <end position="493"/>
    </location>
</feature>
<dbReference type="InterPro" id="IPR032768">
    <property type="entry name" value="GTSE1_N"/>
</dbReference>
<feature type="compositionally biased region" description="Low complexity" evidence="5">
    <location>
        <begin position="181"/>
        <end position="203"/>
    </location>
</feature>
<evidence type="ECO:0000256" key="5">
    <source>
        <dbReference type="SAM" id="MobiDB-lite"/>
    </source>
</evidence>
<keyword evidence="3" id="KW-0597">Phosphoprotein</keyword>
<feature type="compositionally biased region" description="Basic and acidic residues" evidence="5">
    <location>
        <begin position="151"/>
        <end position="167"/>
    </location>
</feature>
<evidence type="ECO:0000256" key="4">
    <source>
        <dbReference type="ARBA" id="ARBA00023212"/>
    </source>
</evidence>
<feature type="region of interest" description="Disordered" evidence="5">
    <location>
        <begin position="68"/>
        <end position="90"/>
    </location>
</feature>
<dbReference type="VEuPathDB" id="HostDB:GeneID_118651551"/>
<name>A0A7J7Z2W7_MYOMY</name>
<proteinExistence type="predicted"/>
<organism evidence="7 8">
    <name type="scientific">Myotis myotis</name>
    <name type="common">Greater mouse-eared bat</name>
    <name type="synonym">Vespertilio myotis</name>
    <dbReference type="NCBI Taxonomy" id="51298"/>
    <lineage>
        <taxon>Eukaryota</taxon>
        <taxon>Metazoa</taxon>
        <taxon>Chordata</taxon>
        <taxon>Craniata</taxon>
        <taxon>Vertebrata</taxon>
        <taxon>Euteleostomi</taxon>
        <taxon>Mammalia</taxon>
        <taxon>Eutheria</taxon>
        <taxon>Laurasiatheria</taxon>
        <taxon>Chiroptera</taxon>
        <taxon>Yangochiroptera</taxon>
        <taxon>Vespertilionidae</taxon>
        <taxon>Myotis</taxon>
    </lineage>
</organism>
<dbReference type="PANTHER" id="PTHR21584">
    <property type="entry name" value="DIFFERENTIAL DISPLAY AND ACTIVATED BY P53 DDA3 /G2 S PHASE EXPRESSED 1"/>
    <property type="match status" value="1"/>
</dbReference>
<dbReference type="InterPro" id="IPR026657">
    <property type="entry name" value="DDA3/GTSE-1"/>
</dbReference>
<comment type="subcellular location">
    <subcellularLocation>
        <location evidence="1">Cytoplasm</location>
        <location evidence="1">Cytoskeleton</location>
    </subcellularLocation>
</comment>
<feature type="domain" description="G2 and S phase-expressed protein 1 N-terminal" evidence="6">
    <location>
        <begin position="27"/>
        <end position="173"/>
    </location>
</feature>
<feature type="compositionally biased region" description="Low complexity" evidence="5">
    <location>
        <begin position="329"/>
        <end position="338"/>
    </location>
</feature>
<dbReference type="GO" id="GO:0005881">
    <property type="term" value="C:cytoplasmic microtubule"/>
    <property type="evidence" value="ECO:0007669"/>
    <property type="project" value="TreeGrafter"/>
</dbReference>
<evidence type="ECO:0000313" key="7">
    <source>
        <dbReference type="EMBL" id="KAF6368607.1"/>
    </source>
</evidence>
<keyword evidence="4" id="KW-0206">Cytoskeleton</keyword>
<protein>
    <submittedName>
        <fullName evidence="7">G2 and S-phase expressed 1</fullName>
    </submittedName>
</protein>
<comment type="caution">
    <text evidence="7">The sequence shown here is derived from an EMBL/GenBank/DDBJ whole genome shotgun (WGS) entry which is preliminary data.</text>
</comment>
<dbReference type="Pfam" id="PF15259">
    <property type="entry name" value="GTSE1_N"/>
    <property type="match status" value="1"/>
</dbReference>
<accession>A0A7J7Z2W7</accession>
<feature type="compositionally biased region" description="Basic and acidic residues" evidence="5">
    <location>
        <begin position="260"/>
        <end position="270"/>
    </location>
</feature>
<evidence type="ECO:0000256" key="1">
    <source>
        <dbReference type="ARBA" id="ARBA00004245"/>
    </source>
</evidence>
<dbReference type="Proteomes" id="UP000527355">
    <property type="component" value="Unassembled WGS sequence"/>
</dbReference>
<dbReference type="AlphaFoldDB" id="A0A7J7Z2W7"/>
<feature type="region of interest" description="Disordered" evidence="5">
    <location>
        <begin position="1"/>
        <end position="25"/>
    </location>
</feature>
<dbReference type="EMBL" id="JABWUV010000003">
    <property type="protein sequence ID" value="KAF6368607.1"/>
    <property type="molecule type" value="Genomic_DNA"/>
</dbReference>
<reference evidence="7 8" key="1">
    <citation type="journal article" date="2020" name="Nature">
        <title>Six reference-quality genomes reveal evolution of bat adaptations.</title>
        <authorList>
            <person name="Jebb D."/>
            <person name="Huang Z."/>
            <person name="Pippel M."/>
            <person name="Hughes G.M."/>
            <person name="Lavrichenko K."/>
            <person name="Devanna P."/>
            <person name="Winkler S."/>
            <person name="Jermiin L.S."/>
            <person name="Skirmuntt E.C."/>
            <person name="Katzourakis A."/>
            <person name="Burkitt-Gray L."/>
            <person name="Ray D.A."/>
            <person name="Sullivan K.A.M."/>
            <person name="Roscito J.G."/>
            <person name="Kirilenko B.M."/>
            <person name="Davalos L.M."/>
            <person name="Corthals A.P."/>
            <person name="Power M.L."/>
            <person name="Jones G."/>
            <person name="Ransome R.D."/>
            <person name="Dechmann D.K.N."/>
            <person name="Locatelli A.G."/>
            <person name="Puechmaille S.J."/>
            <person name="Fedrigo O."/>
            <person name="Jarvis E.D."/>
            <person name="Hiller M."/>
            <person name="Vernes S.C."/>
            <person name="Myers E.W."/>
            <person name="Teeling E.C."/>
        </authorList>
    </citation>
    <scope>NUCLEOTIDE SEQUENCE [LARGE SCALE GENOMIC DNA]</scope>
    <source>
        <strain evidence="7">MMyoMyo1</strain>
        <tissue evidence="7">Flight muscle</tissue>
    </source>
</reference>
<evidence type="ECO:0000259" key="6">
    <source>
        <dbReference type="Pfam" id="PF15259"/>
    </source>
</evidence>
<evidence type="ECO:0000256" key="3">
    <source>
        <dbReference type="ARBA" id="ARBA00022553"/>
    </source>
</evidence>
<feature type="compositionally biased region" description="Low complexity" evidence="5">
    <location>
        <begin position="470"/>
        <end position="489"/>
    </location>
</feature>
<dbReference type="GO" id="GO:0008017">
    <property type="term" value="F:microtubule binding"/>
    <property type="evidence" value="ECO:0007669"/>
    <property type="project" value="TreeGrafter"/>
</dbReference>
<dbReference type="PANTHER" id="PTHR21584:SF10">
    <property type="entry name" value="G2 AND S PHASE-EXPRESSED PROTEIN 1"/>
    <property type="match status" value="1"/>
</dbReference>
<evidence type="ECO:0000256" key="2">
    <source>
        <dbReference type="ARBA" id="ARBA00022490"/>
    </source>
</evidence>
<feature type="region of interest" description="Disordered" evidence="5">
    <location>
        <begin position="115"/>
        <end position="138"/>
    </location>
</feature>
<keyword evidence="8" id="KW-1185">Reference proteome</keyword>
<keyword evidence="2" id="KW-0963">Cytoplasm</keyword>
<evidence type="ECO:0000313" key="8">
    <source>
        <dbReference type="Proteomes" id="UP000527355"/>
    </source>
</evidence>
<sequence length="591" mass="60639">MEGGSSGGPPASQAGGAETEVPRKDDVLLLADEKFDFDLSLSSLSANEDDEVFFGPVGHKERCVAASLELGHPGPSPPQPPSSVSESPFRWSPLAGEKFVEVYKEARLLALQIESSSRSAAPPAPAGPEDAGSQGVERFIQESRLKMLLFEREKEAQKSPNSLKRETYCLLDSPASGPQLPGSQPASGVGPAGAQGPPGSSRPLPVETSPARPPRLAVPQKKVASRLPPPRASSARGGSLPVAAEKPPKEKPASPSKMKIPHEKEPHGAARDATTLPASRSHLVQGKRSLPAPNKLGLKKTQLRLPGGAGGPARQPCARGSVPGGSAGLGASPAAGRGDSTTPRFSGARRLQSCTSAGRVAHSTPAPRPSGPARTPASTTRASGLPTPTGRRLSGLPLVTPSTVPRTLASPLCVSTRQLSSEPRRTSAGRATLGNGGSQAVAPGSDVSSDGSLSPAVPQALSFSPEKSEAAVSESAAAERVLDAAQPPEEAAPREAVLVDVPLGQRVTPSTGCPLGDHPLIDLSLTPEAPVASGPGSRPLLDLLANTPDTDRKATAKPLPGVGQLIDLCSPLIQLSPEANKENMDSPLLRF</sequence>